<dbReference type="SUPFAM" id="SSF54534">
    <property type="entry name" value="FKBP-like"/>
    <property type="match status" value="1"/>
</dbReference>
<gene>
    <name evidence="10" type="ORF">JWJ88_16335</name>
</gene>
<dbReference type="PROSITE" id="PS50198">
    <property type="entry name" value="PPIC_PPIASE_2"/>
    <property type="match status" value="1"/>
</dbReference>
<feature type="domain" description="PpiC" evidence="9">
    <location>
        <begin position="114"/>
        <end position="214"/>
    </location>
</feature>
<dbReference type="GO" id="GO:0016853">
    <property type="term" value="F:isomerase activity"/>
    <property type="evidence" value="ECO:0007669"/>
    <property type="project" value="UniProtKB-KW"/>
</dbReference>
<dbReference type="PROSITE" id="PS01096">
    <property type="entry name" value="PPIC_PPIASE_1"/>
    <property type="match status" value="1"/>
</dbReference>
<dbReference type="InterPro" id="IPR050245">
    <property type="entry name" value="PrsA_foldase"/>
</dbReference>
<dbReference type="Pfam" id="PF00639">
    <property type="entry name" value="Rotamase"/>
    <property type="match status" value="1"/>
</dbReference>
<evidence type="ECO:0000256" key="2">
    <source>
        <dbReference type="ARBA" id="ARBA00007656"/>
    </source>
</evidence>
<keyword evidence="5 8" id="KW-0697">Rotamase</keyword>
<dbReference type="InterPro" id="IPR000297">
    <property type="entry name" value="PPIase_PpiC"/>
</dbReference>
<evidence type="ECO:0000256" key="4">
    <source>
        <dbReference type="ARBA" id="ARBA00018370"/>
    </source>
</evidence>
<evidence type="ECO:0000256" key="5">
    <source>
        <dbReference type="ARBA" id="ARBA00023110"/>
    </source>
</evidence>
<evidence type="ECO:0000313" key="11">
    <source>
        <dbReference type="Proteomes" id="UP000663629"/>
    </source>
</evidence>
<dbReference type="Gene3D" id="3.10.50.40">
    <property type="match status" value="1"/>
</dbReference>
<dbReference type="EC" id="5.2.1.8" evidence="3"/>
<name>A0ABX7JQ00_9RHOB</name>
<protein>
    <recommendedName>
        <fullName evidence="4">Parvulin-like PPIase</fullName>
        <ecNumber evidence="3">5.2.1.8</ecNumber>
    </recommendedName>
    <alternativeName>
        <fullName evidence="6">Peptidyl-prolyl cis-trans isomerase plp</fullName>
    </alternativeName>
    <alternativeName>
        <fullName evidence="7">Rotamase plp</fullName>
    </alternativeName>
</protein>
<comment type="similarity">
    <text evidence="2">Belongs to the PpiC/parvulin rotamase family.</text>
</comment>
<dbReference type="InterPro" id="IPR046357">
    <property type="entry name" value="PPIase_dom_sf"/>
</dbReference>
<keyword evidence="11" id="KW-1185">Reference proteome</keyword>
<reference evidence="10 11" key="1">
    <citation type="submission" date="2021-02" db="EMBL/GenBank/DDBJ databases">
        <title>Paracoccus methylovroum sp.nov., a new methanol and methylamine utilizing methylotrophic denitrifer.</title>
        <authorList>
            <person name="Timsy T."/>
            <person name="Behrendt U."/>
            <person name="Ulrich A."/>
            <person name="Spanner T."/>
            <person name="Foesel B.U."/>
            <person name="Horn M.A."/>
            <person name="Kolb S."/>
        </authorList>
    </citation>
    <scope>NUCLEOTIDE SEQUENCE [LARGE SCALE GENOMIC DNA]</scope>
    <source>
        <strain evidence="10 11">H4-D09</strain>
    </source>
</reference>
<dbReference type="InterPro" id="IPR027304">
    <property type="entry name" value="Trigger_fact/SurA_dom_sf"/>
</dbReference>
<comment type="catalytic activity">
    <reaction evidence="1">
        <text>[protein]-peptidylproline (omega=180) = [protein]-peptidylproline (omega=0)</text>
        <dbReference type="Rhea" id="RHEA:16237"/>
        <dbReference type="Rhea" id="RHEA-COMP:10747"/>
        <dbReference type="Rhea" id="RHEA-COMP:10748"/>
        <dbReference type="ChEBI" id="CHEBI:83833"/>
        <dbReference type="ChEBI" id="CHEBI:83834"/>
        <dbReference type="EC" id="5.2.1.8"/>
    </reaction>
</comment>
<dbReference type="InterPro" id="IPR023058">
    <property type="entry name" value="PPIase_PpiC_CS"/>
</dbReference>
<accession>A0ABX7JQ00</accession>
<evidence type="ECO:0000256" key="1">
    <source>
        <dbReference type="ARBA" id="ARBA00000971"/>
    </source>
</evidence>
<dbReference type="PANTHER" id="PTHR47245:SF2">
    <property type="entry name" value="PEPTIDYL-PROLYL CIS-TRANS ISOMERASE HP_0175-RELATED"/>
    <property type="match status" value="1"/>
</dbReference>
<dbReference type="Proteomes" id="UP000663629">
    <property type="component" value="Chromosome 2"/>
</dbReference>
<sequence length="267" mass="28453">MEMKPLLPPIIVNGITIDPGRVAAEAQNHPAPKGKPGHAWKSAAQALAVRELLLQEACAKGIVAEPAELAPGQWETEDEALIRALLDEVIRPAPADEAALAAHYAAHPEQFHAPSLFEAAHILFAAAPDDVGARAEARKRAEVVLAELRAEPQRFAALAAELSACSSKTAGGMLGQLTSGDTVPEFEAVLAKMTEGTFALAETRYGIHVIRLDARARGEVLPFEAVLPQLRQAHDKAAWLRASRDYLDGLIAGAEIAGVSFNQERHA</sequence>
<dbReference type="EMBL" id="CP070371">
    <property type="protein sequence ID" value="QRZ15995.1"/>
    <property type="molecule type" value="Genomic_DNA"/>
</dbReference>
<evidence type="ECO:0000256" key="3">
    <source>
        <dbReference type="ARBA" id="ARBA00013194"/>
    </source>
</evidence>
<dbReference type="PANTHER" id="PTHR47245">
    <property type="entry name" value="PEPTIDYLPROLYL ISOMERASE"/>
    <property type="match status" value="1"/>
</dbReference>
<organism evidence="10 11">
    <name type="scientific">Paracoccus methylovorus</name>
    <dbReference type="NCBI Taxonomy" id="2812658"/>
    <lineage>
        <taxon>Bacteria</taxon>
        <taxon>Pseudomonadati</taxon>
        <taxon>Pseudomonadota</taxon>
        <taxon>Alphaproteobacteria</taxon>
        <taxon>Rhodobacterales</taxon>
        <taxon>Paracoccaceae</taxon>
        <taxon>Paracoccus</taxon>
    </lineage>
</organism>
<evidence type="ECO:0000256" key="6">
    <source>
        <dbReference type="ARBA" id="ARBA00030642"/>
    </source>
</evidence>
<evidence type="ECO:0000313" key="10">
    <source>
        <dbReference type="EMBL" id="QRZ15995.1"/>
    </source>
</evidence>
<evidence type="ECO:0000259" key="9">
    <source>
        <dbReference type="PROSITE" id="PS50198"/>
    </source>
</evidence>
<dbReference type="SUPFAM" id="SSF109998">
    <property type="entry name" value="Triger factor/SurA peptide-binding domain-like"/>
    <property type="match status" value="1"/>
</dbReference>
<evidence type="ECO:0000256" key="8">
    <source>
        <dbReference type="PROSITE-ProRule" id="PRU00278"/>
    </source>
</evidence>
<keyword evidence="8 10" id="KW-0413">Isomerase</keyword>
<evidence type="ECO:0000256" key="7">
    <source>
        <dbReference type="ARBA" id="ARBA00031484"/>
    </source>
</evidence>
<proteinExistence type="inferred from homology"/>